<dbReference type="Gene3D" id="3.30.450.20">
    <property type="entry name" value="PAS domain"/>
    <property type="match status" value="1"/>
</dbReference>
<dbReference type="InterPro" id="IPR005467">
    <property type="entry name" value="His_kinase_dom"/>
</dbReference>
<dbReference type="PANTHER" id="PTHR43711">
    <property type="entry name" value="TWO-COMPONENT HISTIDINE KINASE"/>
    <property type="match status" value="1"/>
</dbReference>
<dbReference type="CDD" id="cd00075">
    <property type="entry name" value="HATPase"/>
    <property type="match status" value="1"/>
</dbReference>
<sequence>MTDKEGFKTILHSLSDGLVVADQEERIVLMNPAAEEMLGVASAATVGLSVRSLIPEDSLHFRLNALLQGEKDQNTFDIHWQGEGGLSQFFRVRLSAYPQKSRRLKGVILLLEDVTREHELDRMKNAFLATAAHELRTPLTSVLGYVELLQESEHLTAEQKSEFLGYIAEKGEWLSHLVDNLLDLGRMESGQPLNLERTSWNLRELLEYSVDPFRKAGANHRFIVEAPPHSIVVSADRSRVLQVLENLLTNAIKYSPRGGAIRVRAVAGEGEVLISVTDEGIGMTQEQVEKVFDRFYRADTSTTAVGGIGLGMSIAKGIVEAHGGTIRVESAPGRGTTVSFTLPWLGTEALSPHDQAQIMERRQEAEPEEKGSIRSEPGPVISEVEPEMRRVERLTEVVQRLSRARGLEQVMAIVRRAVRELTGADGATFILREGEFSYYAAEDAISPLFVGKRFPLDQCIGGWTILHNAPALVEDISADDRIPKEAYTSTFVRSLTTVPIGTTAPVAAIGAYWAIPHVTSETELQLLKMLANTTALVMEKIQSQEELERSGRNE</sequence>
<comment type="catalytic activity">
    <reaction evidence="1">
        <text>ATP + protein L-histidine = ADP + protein N-phospho-L-histidine.</text>
        <dbReference type="EC" id="2.7.13.3"/>
    </reaction>
</comment>
<evidence type="ECO:0000256" key="3">
    <source>
        <dbReference type="ARBA" id="ARBA00022553"/>
    </source>
</evidence>
<protein>
    <recommendedName>
        <fullName evidence="2">histidine kinase</fullName>
        <ecNumber evidence="2">2.7.13.3</ecNumber>
    </recommendedName>
</protein>
<dbReference type="AlphaFoldDB" id="A0A1G9RFF6"/>
<dbReference type="Pfam" id="PF13185">
    <property type="entry name" value="GAF_2"/>
    <property type="match status" value="1"/>
</dbReference>
<dbReference type="Proteomes" id="UP000182146">
    <property type="component" value="Unassembled WGS sequence"/>
</dbReference>
<feature type="domain" description="PAS" evidence="10">
    <location>
        <begin position="3"/>
        <end position="57"/>
    </location>
</feature>
<evidence type="ECO:0000256" key="6">
    <source>
        <dbReference type="ARBA" id="ARBA00023012"/>
    </source>
</evidence>
<dbReference type="SMART" id="SM00091">
    <property type="entry name" value="PAS"/>
    <property type="match status" value="1"/>
</dbReference>
<dbReference type="InterPro" id="IPR029016">
    <property type="entry name" value="GAF-like_dom_sf"/>
</dbReference>
<gene>
    <name evidence="11" type="ORF">SAMN05660860_02107</name>
</gene>
<dbReference type="SMART" id="SM00387">
    <property type="entry name" value="HATPase_c"/>
    <property type="match status" value="1"/>
</dbReference>
<dbReference type="CDD" id="cd00130">
    <property type="entry name" value="PAS"/>
    <property type="match status" value="1"/>
</dbReference>
<name>A0A1G9RFF6_9BACT</name>
<dbReference type="InterPro" id="IPR013767">
    <property type="entry name" value="PAS_fold"/>
</dbReference>
<dbReference type="Pfam" id="PF02518">
    <property type="entry name" value="HATPase_c"/>
    <property type="match status" value="1"/>
</dbReference>
<dbReference type="InterPro" id="IPR004358">
    <property type="entry name" value="Sig_transdc_His_kin-like_C"/>
</dbReference>
<keyword evidence="4" id="KW-0808">Transferase</keyword>
<evidence type="ECO:0000256" key="8">
    <source>
        <dbReference type="SAM" id="MobiDB-lite"/>
    </source>
</evidence>
<dbReference type="NCBIfam" id="TIGR00229">
    <property type="entry name" value="sensory_box"/>
    <property type="match status" value="1"/>
</dbReference>
<evidence type="ECO:0000256" key="1">
    <source>
        <dbReference type="ARBA" id="ARBA00000085"/>
    </source>
</evidence>
<dbReference type="Gene3D" id="1.10.287.130">
    <property type="match status" value="1"/>
</dbReference>
<dbReference type="FunFam" id="1.10.287.130:FF:000001">
    <property type="entry name" value="Two-component sensor histidine kinase"/>
    <property type="match status" value="1"/>
</dbReference>
<dbReference type="SMART" id="SM00388">
    <property type="entry name" value="HisKA"/>
    <property type="match status" value="1"/>
</dbReference>
<dbReference type="CDD" id="cd00082">
    <property type="entry name" value="HisKA"/>
    <property type="match status" value="1"/>
</dbReference>
<dbReference type="InterPro" id="IPR003594">
    <property type="entry name" value="HATPase_dom"/>
</dbReference>
<dbReference type="Pfam" id="PF00989">
    <property type="entry name" value="PAS"/>
    <property type="match status" value="1"/>
</dbReference>
<dbReference type="FunFam" id="3.30.565.10:FF:000006">
    <property type="entry name" value="Sensor histidine kinase WalK"/>
    <property type="match status" value="1"/>
</dbReference>
<dbReference type="InterPro" id="IPR036890">
    <property type="entry name" value="HATPase_C_sf"/>
</dbReference>
<dbReference type="InterPro" id="IPR035965">
    <property type="entry name" value="PAS-like_dom_sf"/>
</dbReference>
<dbReference type="InterPro" id="IPR036097">
    <property type="entry name" value="HisK_dim/P_sf"/>
</dbReference>
<dbReference type="GO" id="GO:0000155">
    <property type="term" value="F:phosphorelay sensor kinase activity"/>
    <property type="evidence" value="ECO:0007669"/>
    <property type="project" value="InterPro"/>
</dbReference>
<dbReference type="SMART" id="SM00065">
    <property type="entry name" value="GAF"/>
    <property type="match status" value="1"/>
</dbReference>
<dbReference type="OrthoDB" id="5342753at2"/>
<dbReference type="InterPro" id="IPR003018">
    <property type="entry name" value="GAF"/>
</dbReference>
<feature type="domain" description="Histidine kinase" evidence="9">
    <location>
        <begin position="130"/>
        <end position="346"/>
    </location>
</feature>
<dbReference type="PROSITE" id="PS50109">
    <property type="entry name" value="HIS_KIN"/>
    <property type="match status" value="1"/>
</dbReference>
<keyword evidence="5" id="KW-0418">Kinase</keyword>
<evidence type="ECO:0000259" key="10">
    <source>
        <dbReference type="PROSITE" id="PS50112"/>
    </source>
</evidence>
<reference evidence="11 12" key="1">
    <citation type="submission" date="2016-10" db="EMBL/GenBank/DDBJ databases">
        <authorList>
            <person name="de Groot N.N."/>
        </authorList>
    </citation>
    <scope>NUCLEOTIDE SEQUENCE [LARGE SCALE GENOMIC DNA]</scope>
    <source>
        <strain evidence="11 12">DSM 17813</strain>
    </source>
</reference>
<evidence type="ECO:0000313" key="12">
    <source>
        <dbReference type="Proteomes" id="UP000182146"/>
    </source>
</evidence>
<dbReference type="PRINTS" id="PR00344">
    <property type="entry name" value="BCTRLSENSOR"/>
</dbReference>
<dbReference type="Gene3D" id="3.30.450.40">
    <property type="match status" value="1"/>
</dbReference>
<dbReference type="SUPFAM" id="SSF55781">
    <property type="entry name" value="GAF domain-like"/>
    <property type="match status" value="1"/>
</dbReference>
<dbReference type="EMBL" id="FNGU01000004">
    <property type="protein sequence ID" value="SDM21195.1"/>
    <property type="molecule type" value="Genomic_DNA"/>
</dbReference>
<dbReference type="SUPFAM" id="SSF55874">
    <property type="entry name" value="ATPase domain of HSP90 chaperone/DNA topoisomerase II/histidine kinase"/>
    <property type="match status" value="1"/>
</dbReference>
<dbReference type="SUPFAM" id="SSF47384">
    <property type="entry name" value="Homodimeric domain of signal transducing histidine kinase"/>
    <property type="match status" value="1"/>
</dbReference>
<dbReference type="InterPro" id="IPR003661">
    <property type="entry name" value="HisK_dim/P_dom"/>
</dbReference>
<proteinExistence type="predicted"/>
<dbReference type="Pfam" id="PF00512">
    <property type="entry name" value="HisKA"/>
    <property type="match status" value="1"/>
</dbReference>
<evidence type="ECO:0000259" key="9">
    <source>
        <dbReference type="PROSITE" id="PS50109"/>
    </source>
</evidence>
<dbReference type="InterPro" id="IPR000014">
    <property type="entry name" value="PAS"/>
</dbReference>
<keyword evidence="6" id="KW-0902">Two-component regulatory system</keyword>
<dbReference type="EC" id="2.7.13.3" evidence="2"/>
<dbReference type="GO" id="GO:0006355">
    <property type="term" value="P:regulation of DNA-templated transcription"/>
    <property type="evidence" value="ECO:0007669"/>
    <property type="project" value="InterPro"/>
</dbReference>
<dbReference type="PANTHER" id="PTHR43711:SF1">
    <property type="entry name" value="HISTIDINE KINASE 1"/>
    <property type="match status" value="1"/>
</dbReference>
<dbReference type="SUPFAM" id="SSF55785">
    <property type="entry name" value="PYP-like sensor domain (PAS domain)"/>
    <property type="match status" value="1"/>
</dbReference>
<dbReference type="Gene3D" id="3.30.565.10">
    <property type="entry name" value="Histidine kinase-like ATPase, C-terminal domain"/>
    <property type="match status" value="1"/>
</dbReference>
<evidence type="ECO:0000256" key="7">
    <source>
        <dbReference type="ARBA" id="ARBA00023136"/>
    </source>
</evidence>
<evidence type="ECO:0000256" key="4">
    <source>
        <dbReference type="ARBA" id="ARBA00022679"/>
    </source>
</evidence>
<evidence type="ECO:0000313" key="11">
    <source>
        <dbReference type="EMBL" id="SDM21195.1"/>
    </source>
</evidence>
<feature type="region of interest" description="Disordered" evidence="8">
    <location>
        <begin position="359"/>
        <end position="379"/>
    </location>
</feature>
<dbReference type="STRING" id="392333.SAMN05660860_02107"/>
<dbReference type="InterPro" id="IPR050736">
    <property type="entry name" value="Sensor_HK_Regulatory"/>
</dbReference>
<dbReference type="RefSeq" id="WP_052445815.1">
    <property type="nucleotide sequence ID" value="NZ_FNGU01000004.1"/>
</dbReference>
<feature type="compositionally biased region" description="Basic and acidic residues" evidence="8">
    <location>
        <begin position="359"/>
        <end position="373"/>
    </location>
</feature>
<organism evidence="11 12">
    <name type="scientific">Geoalkalibacter ferrihydriticus</name>
    <dbReference type="NCBI Taxonomy" id="392333"/>
    <lineage>
        <taxon>Bacteria</taxon>
        <taxon>Pseudomonadati</taxon>
        <taxon>Thermodesulfobacteriota</taxon>
        <taxon>Desulfuromonadia</taxon>
        <taxon>Desulfuromonadales</taxon>
        <taxon>Geoalkalibacteraceae</taxon>
        <taxon>Geoalkalibacter</taxon>
    </lineage>
</organism>
<accession>A0A1G9RFF6</accession>
<evidence type="ECO:0000256" key="2">
    <source>
        <dbReference type="ARBA" id="ARBA00012438"/>
    </source>
</evidence>
<evidence type="ECO:0000256" key="5">
    <source>
        <dbReference type="ARBA" id="ARBA00022777"/>
    </source>
</evidence>
<keyword evidence="7" id="KW-0472">Membrane</keyword>
<dbReference type="PROSITE" id="PS50112">
    <property type="entry name" value="PAS"/>
    <property type="match status" value="1"/>
</dbReference>
<keyword evidence="3" id="KW-0597">Phosphoprotein</keyword>